<dbReference type="STRING" id="4097.A0A1S4BJ13"/>
<proteinExistence type="predicted"/>
<reference evidence="6" key="2">
    <citation type="submission" date="2025-08" db="UniProtKB">
        <authorList>
            <consortium name="RefSeq"/>
        </authorList>
    </citation>
    <scope>IDENTIFICATION</scope>
</reference>
<dbReference type="PANTHER" id="PTHR42647:SF39">
    <property type="entry name" value="E3 UBIQUITIN-PROTEIN LIGASE BOI-LIKE"/>
    <property type="match status" value="1"/>
</dbReference>
<dbReference type="GO" id="GO:0043067">
    <property type="term" value="P:regulation of programmed cell death"/>
    <property type="evidence" value="ECO:0000318"/>
    <property type="project" value="GO_Central"/>
</dbReference>
<name>A0A1S4BJ13_TOBAC</name>
<dbReference type="PaxDb" id="4097-A0A1S4BJ13"/>
<dbReference type="OrthoDB" id="1711136at2759"/>
<dbReference type="KEGG" id="nta:107808826"/>
<dbReference type="PANTHER" id="PTHR42647">
    <property type="entry name" value="SBP (S-RIBONUCLEASE BINDING PROTEIN) FAMILY PROTEIN"/>
    <property type="match status" value="1"/>
</dbReference>
<dbReference type="GO" id="GO:0004842">
    <property type="term" value="F:ubiquitin-protein transferase activity"/>
    <property type="evidence" value="ECO:0000318"/>
    <property type="project" value="GO_Central"/>
</dbReference>
<dbReference type="InterPro" id="IPR013083">
    <property type="entry name" value="Znf_RING/FYVE/PHD"/>
</dbReference>
<dbReference type="InterPro" id="IPR001841">
    <property type="entry name" value="Znf_RING"/>
</dbReference>
<organism evidence="5 6">
    <name type="scientific">Nicotiana tabacum</name>
    <name type="common">Common tobacco</name>
    <dbReference type="NCBI Taxonomy" id="4097"/>
    <lineage>
        <taxon>Eukaryota</taxon>
        <taxon>Viridiplantae</taxon>
        <taxon>Streptophyta</taxon>
        <taxon>Embryophyta</taxon>
        <taxon>Tracheophyta</taxon>
        <taxon>Spermatophyta</taxon>
        <taxon>Magnoliopsida</taxon>
        <taxon>eudicotyledons</taxon>
        <taxon>Gunneridae</taxon>
        <taxon>Pentapetalae</taxon>
        <taxon>asterids</taxon>
        <taxon>lamiids</taxon>
        <taxon>Solanales</taxon>
        <taxon>Solanaceae</taxon>
        <taxon>Nicotianoideae</taxon>
        <taxon>Nicotianeae</taxon>
        <taxon>Nicotiana</taxon>
    </lineage>
</organism>
<dbReference type="OMA" id="QGNANIY"/>
<evidence type="ECO:0000256" key="3">
    <source>
        <dbReference type="ARBA" id="ARBA00022833"/>
    </source>
</evidence>
<keyword evidence="1" id="KW-0479">Metal-binding</keyword>
<keyword evidence="3" id="KW-0862">Zinc</keyword>
<evidence type="ECO:0000256" key="2">
    <source>
        <dbReference type="ARBA" id="ARBA00022771"/>
    </source>
</evidence>
<dbReference type="GeneID" id="107808826"/>
<evidence type="ECO:0000313" key="6">
    <source>
        <dbReference type="RefSeq" id="XP_016488878.1"/>
    </source>
</evidence>
<dbReference type="AlphaFoldDB" id="A0A1S4BJ13"/>
<evidence type="ECO:0000256" key="1">
    <source>
        <dbReference type="ARBA" id="ARBA00022723"/>
    </source>
</evidence>
<dbReference type="GO" id="GO:0008270">
    <property type="term" value="F:zinc ion binding"/>
    <property type="evidence" value="ECO:0007669"/>
    <property type="project" value="UniProtKB-KW"/>
</dbReference>
<dbReference type="Proteomes" id="UP000790787">
    <property type="component" value="Chromosome 17"/>
</dbReference>
<accession>A0A1S4BJ13</accession>
<keyword evidence="2 4" id="KW-0863">Zinc-finger</keyword>
<dbReference type="RefSeq" id="XP_016488878.1">
    <property type="nucleotide sequence ID" value="XM_016633392.1"/>
</dbReference>
<dbReference type="CDD" id="cd16649">
    <property type="entry name" value="mRING-HC-C3HC5_CGRF1-like"/>
    <property type="match status" value="1"/>
</dbReference>
<dbReference type="PROSITE" id="PS50089">
    <property type="entry name" value="ZF_RING_2"/>
    <property type="match status" value="1"/>
</dbReference>
<evidence type="ECO:0000313" key="5">
    <source>
        <dbReference type="Proteomes" id="UP000790787"/>
    </source>
</evidence>
<gene>
    <name evidence="6" type="primary">LOC107808826</name>
</gene>
<evidence type="ECO:0000256" key="4">
    <source>
        <dbReference type="PROSITE-ProRule" id="PRU00175"/>
    </source>
</evidence>
<sequence>MLSLPFSFLSTFSPYISSLKNNLKPKRKVKNQRSKRFFMDVEARHLNLFPLQQQQIISNRYNTQMGVSEKIAENLVNSNLGTGFTYNTQIGTGLPLAVPMSENLLPIHQTFVCDSVQPKTSMNTDSGLTFNLPTTDVAPRKRSRDSLNHQFATCSTAFATGPQKPSFVGDDVLPLVQQYQLDINSIISHHTKKIRLELEEQQKQQARMLVSAIGERVMKKMNEKDEQIQRMGKMNLVLQERVKSLHVENQLWRDLAQTNEATANSLRNNLEQVLAHVSDERLSAGTGVAAAAGVVEEDVESCCGSSDHGEEKEEEEEEVRTLAGEAQGKGEGKSKSNRMCRRCGEMESCVLLLPCRHLCLCTVCGSSLQQTCPVCNSNMNATVHVNMSS</sequence>
<dbReference type="Pfam" id="PF13920">
    <property type="entry name" value="zf-C3HC4_3"/>
    <property type="match status" value="1"/>
</dbReference>
<protein>
    <submittedName>
        <fullName evidence="6">Probable BOI-related E3 ubiquitin-protein ligase 3</fullName>
    </submittedName>
</protein>
<keyword evidence="5" id="KW-1185">Reference proteome</keyword>
<dbReference type="Gene3D" id="3.30.40.10">
    <property type="entry name" value="Zinc/RING finger domain, C3HC4 (zinc finger)"/>
    <property type="match status" value="1"/>
</dbReference>
<reference evidence="5" key="1">
    <citation type="journal article" date="2014" name="Nat. Commun.">
        <title>The tobacco genome sequence and its comparison with those of tomato and potato.</title>
        <authorList>
            <person name="Sierro N."/>
            <person name="Battey J.N."/>
            <person name="Ouadi S."/>
            <person name="Bakaher N."/>
            <person name="Bovet L."/>
            <person name="Willig A."/>
            <person name="Goepfert S."/>
            <person name="Peitsch M.C."/>
            <person name="Ivanov N.V."/>
        </authorList>
    </citation>
    <scope>NUCLEOTIDE SEQUENCE [LARGE SCALE GENOMIC DNA]</scope>
</reference>